<accession>E0UNH8</accession>
<geneLocation type="plasmid" evidence="2 3">
    <name>Cy782203</name>
</geneLocation>
<keyword evidence="2" id="KW-0614">Plasmid</keyword>
<evidence type="ECO:0000256" key="1">
    <source>
        <dbReference type="SAM" id="Phobius"/>
    </source>
</evidence>
<sequence>MIAKLLIFSLATLIIYNLLKWLAGRLKYFYQQYLIKAVEDEDISIYFWAAVGVISCYSLLNFGVYKIILIVGDKIS</sequence>
<keyword evidence="1" id="KW-0812">Transmembrane</keyword>
<dbReference type="AlphaFoldDB" id="E0UNH8"/>
<proteinExistence type="predicted"/>
<dbReference type="RefSeq" id="WP_013325634.1">
    <property type="nucleotide sequence ID" value="NC_014502.1"/>
</dbReference>
<gene>
    <name evidence="2" type="ordered locus">Cyan7822_6861</name>
</gene>
<dbReference type="HOGENOM" id="CLU_2648435_0_0_3"/>
<organism evidence="2 3">
    <name type="scientific">Gloeothece verrucosa (strain PCC 7822)</name>
    <name type="common">Cyanothece sp. (strain PCC 7822)</name>
    <dbReference type="NCBI Taxonomy" id="497965"/>
    <lineage>
        <taxon>Bacteria</taxon>
        <taxon>Bacillati</taxon>
        <taxon>Cyanobacteriota</taxon>
        <taxon>Cyanophyceae</taxon>
        <taxon>Oscillatoriophycideae</taxon>
        <taxon>Chroococcales</taxon>
        <taxon>Aphanothecaceae</taxon>
        <taxon>Gloeothece</taxon>
        <taxon>Gloeothece verrucosa</taxon>
    </lineage>
</organism>
<dbReference type="Proteomes" id="UP000008206">
    <property type="component" value="Plasmid Cy782203"/>
</dbReference>
<keyword evidence="3" id="KW-1185">Reference proteome</keyword>
<dbReference type="KEGG" id="cyj:Cyan7822_6861"/>
<dbReference type="EMBL" id="CP002201">
    <property type="protein sequence ID" value="ADN18508.1"/>
    <property type="molecule type" value="Genomic_DNA"/>
</dbReference>
<evidence type="ECO:0000313" key="2">
    <source>
        <dbReference type="EMBL" id="ADN18508.1"/>
    </source>
</evidence>
<reference evidence="3" key="1">
    <citation type="journal article" date="2011" name="MBio">
        <title>Novel metabolic attributes of the genus Cyanothece, comprising a group of unicellular nitrogen-fixing Cyanobacteria.</title>
        <authorList>
            <person name="Bandyopadhyay A."/>
            <person name="Elvitigala T."/>
            <person name="Welsh E."/>
            <person name="Stockel J."/>
            <person name="Liberton M."/>
            <person name="Min H."/>
            <person name="Sherman L.A."/>
            <person name="Pakrasi H.B."/>
        </authorList>
    </citation>
    <scope>NUCLEOTIDE SEQUENCE [LARGE SCALE GENOMIC DNA]</scope>
    <source>
        <strain evidence="3">PCC 7822</strain>
        <plasmid evidence="3">Cy782203</plasmid>
    </source>
</reference>
<evidence type="ECO:0000313" key="3">
    <source>
        <dbReference type="Proteomes" id="UP000008206"/>
    </source>
</evidence>
<feature type="transmembrane region" description="Helical" evidence="1">
    <location>
        <begin position="5"/>
        <end position="23"/>
    </location>
</feature>
<feature type="transmembrane region" description="Helical" evidence="1">
    <location>
        <begin position="43"/>
        <end position="65"/>
    </location>
</feature>
<name>E0UNH8_GLOV7</name>
<keyword evidence="1" id="KW-0472">Membrane</keyword>
<protein>
    <submittedName>
        <fullName evidence="2">Uncharacterized protein</fullName>
    </submittedName>
</protein>
<keyword evidence="1" id="KW-1133">Transmembrane helix</keyword>